<gene>
    <name evidence="11" type="primary">B3galt5-L6</name>
    <name evidence="11" type="ORF">Hamer_G017341</name>
</gene>
<comment type="caution">
    <text evidence="11">The sequence shown here is derived from an EMBL/GenBank/DDBJ whole genome shotgun (WGS) entry which is preliminary data.</text>
</comment>
<evidence type="ECO:0000256" key="7">
    <source>
        <dbReference type="ARBA" id="ARBA00022989"/>
    </source>
</evidence>
<comment type="similarity">
    <text evidence="2 10">Belongs to the glycosyltransferase 31 family.</text>
</comment>
<evidence type="ECO:0000256" key="3">
    <source>
        <dbReference type="ARBA" id="ARBA00022676"/>
    </source>
</evidence>
<evidence type="ECO:0000256" key="5">
    <source>
        <dbReference type="ARBA" id="ARBA00022692"/>
    </source>
</evidence>
<dbReference type="PANTHER" id="PTHR11214">
    <property type="entry name" value="BETA-1,3-N-ACETYLGLUCOSAMINYLTRANSFERASE"/>
    <property type="match status" value="1"/>
</dbReference>
<keyword evidence="12" id="KW-1185">Reference proteome</keyword>
<evidence type="ECO:0000256" key="8">
    <source>
        <dbReference type="ARBA" id="ARBA00023034"/>
    </source>
</evidence>
<accession>A0A8J5MQD5</accession>
<proteinExistence type="inferred from homology"/>
<keyword evidence="5" id="KW-0812">Transmembrane</keyword>
<evidence type="ECO:0000313" key="12">
    <source>
        <dbReference type="Proteomes" id="UP000747542"/>
    </source>
</evidence>
<dbReference type="GO" id="GO:0016758">
    <property type="term" value="F:hexosyltransferase activity"/>
    <property type="evidence" value="ECO:0007669"/>
    <property type="project" value="InterPro"/>
</dbReference>
<dbReference type="AlphaFoldDB" id="A0A8J5MQD5"/>
<evidence type="ECO:0000256" key="2">
    <source>
        <dbReference type="ARBA" id="ARBA00008661"/>
    </source>
</evidence>
<dbReference type="Pfam" id="PF01762">
    <property type="entry name" value="Galactosyl_T"/>
    <property type="match status" value="2"/>
</dbReference>
<evidence type="ECO:0000256" key="9">
    <source>
        <dbReference type="ARBA" id="ARBA00023136"/>
    </source>
</evidence>
<keyword evidence="7" id="KW-1133">Transmembrane helix</keyword>
<evidence type="ECO:0000256" key="4">
    <source>
        <dbReference type="ARBA" id="ARBA00022679"/>
    </source>
</evidence>
<reference evidence="11" key="1">
    <citation type="journal article" date="2021" name="Sci. Adv.">
        <title>The American lobster genome reveals insights on longevity, neural, and immune adaptations.</title>
        <authorList>
            <person name="Polinski J.M."/>
            <person name="Zimin A.V."/>
            <person name="Clark K.F."/>
            <person name="Kohn A.B."/>
            <person name="Sadowski N."/>
            <person name="Timp W."/>
            <person name="Ptitsyn A."/>
            <person name="Khanna P."/>
            <person name="Romanova D.Y."/>
            <person name="Williams P."/>
            <person name="Greenwood S.J."/>
            <person name="Moroz L.L."/>
            <person name="Walt D.R."/>
            <person name="Bodnar A.G."/>
        </authorList>
    </citation>
    <scope>NUCLEOTIDE SEQUENCE</scope>
    <source>
        <strain evidence="11">GMGI-L3</strain>
    </source>
</reference>
<dbReference type="Gene3D" id="3.90.550.50">
    <property type="match status" value="1"/>
</dbReference>
<organism evidence="11 12">
    <name type="scientific">Homarus americanus</name>
    <name type="common">American lobster</name>
    <dbReference type="NCBI Taxonomy" id="6706"/>
    <lineage>
        <taxon>Eukaryota</taxon>
        <taxon>Metazoa</taxon>
        <taxon>Ecdysozoa</taxon>
        <taxon>Arthropoda</taxon>
        <taxon>Crustacea</taxon>
        <taxon>Multicrustacea</taxon>
        <taxon>Malacostraca</taxon>
        <taxon>Eumalacostraca</taxon>
        <taxon>Eucarida</taxon>
        <taxon>Decapoda</taxon>
        <taxon>Pleocyemata</taxon>
        <taxon>Astacidea</taxon>
        <taxon>Nephropoidea</taxon>
        <taxon>Nephropidae</taxon>
        <taxon>Homarus</taxon>
    </lineage>
</organism>
<keyword evidence="3 10" id="KW-0328">Glycosyltransferase</keyword>
<keyword evidence="4" id="KW-0808">Transferase</keyword>
<dbReference type="PANTHER" id="PTHR11214:SF378">
    <property type="entry name" value="BETA-1,3-GALACTOSYLTRANSFERASE 4"/>
    <property type="match status" value="1"/>
</dbReference>
<evidence type="ECO:0000256" key="6">
    <source>
        <dbReference type="ARBA" id="ARBA00022968"/>
    </source>
</evidence>
<sequence length="332" mass="37437">METRDTGAGLGDLASGCGSSATKSTMALKCPQAFHCTAFDEYVNLFKQDRVTAEAKQHGDIAQDLSFHDSYSNLTLKTLSLLSWAQNFCRDTSYVLKIDDDVFLNVKRLYKLTVCVTEARQNIYRTKREDNPLNSGLQELTPFSLSSVDSSLENLCNGFKPHQSINYLINSQSHEYESYMFAGYLYDGIRADRNPHSKWYLDPKIYSSDILPPFLSGTSYIMTSNIIPHLLEEAKSKPIIELEDVYISGLVGYSGLKLKLSHLEGWSRFRPRWDSPCMYRELITAHGLSPSELSAMTRAINNLSSDDCNGFLVYLANSFNSFVSSIFPRLPK</sequence>
<keyword evidence="8 10" id="KW-0333">Golgi apparatus</keyword>
<evidence type="ECO:0000313" key="11">
    <source>
        <dbReference type="EMBL" id="KAG7159908.1"/>
    </source>
</evidence>
<name>A0A8J5MQD5_HOMAM</name>
<evidence type="ECO:0000256" key="10">
    <source>
        <dbReference type="RuleBase" id="RU363063"/>
    </source>
</evidence>
<protein>
    <recommendedName>
        <fullName evidence="10">Hexosyltransferase</fullName>
        <ecNumber evidence="10">2.4.1.-</ecNumber>
    </recommendedName>
</protein>
<dbReference type="EMBL" id="JAHLQT010031743">
    <property type="protein sequence ID" value="KAG7159908.1"/>
    <property type="molecule type" value="Genomic_DNA"/>
</dbReference>
<keyword evidence="6" id="KW-0735">Signal-anchor</keyword>
<dbReference type="EC" id="2.4.1.-" evidence="10"/>
<keyword evidence="9" id="KW-0472">Membrane</keyword>
<dbReference type="Proteomes" id="UP000747542">
    <property type="component" value="Unassembled WGS sequence"/>
</dbReference>
<dbReference type="GO" id="GO:0000139">
    <property type="term" value="C:Golgi membrane"/>
    <property type="evidence" value="ECO:0007669"/>
    <property type="project" value="UniProtKB-SubCell"/>
</dbReference>
<evidence type="ECO:0000256" key="1">
    <source>
        <dbReference type="ARBA" id="ARBA00004323"/>
    </source>
</evidence>
<comment type="subcellular location">
    <subcellularLocation>
        <location evidence="1 10">Golgi apparatus membrane</location>
        <topology evidence="1 10">Single-pass type II membrane protein</topology>
    </subcellularLocation>
</comment>
<dbReference type="InterPro" id="IPR002659">
    <property type="entry name" value="Glyco_trans_31"/>
</dbReference>
<dbReference type="GO" id="GO:0006493">
    <property type="term" value="P:protein O-linked glycosylation"/>
    <property type="evidence" value="ECO:0007669"/>
    <property type="project" value="TreeGrafter"/>
</dbReference>